<comment type="subcellular location">
    <subcellularLocation>
        <location evidence="1">Nucleus</location>
    </subcellularLocation>
</comment>
<reference evidence="7" key="1">
    <citation type="submission" date="2015-04" db="UniProtKB">
        <authorList>
            <consortium name="EnsemblPlants"/>
        </authorList>
    </citation>
    <scope>IDENTIFICATION</scope>
</reference>
<reference evidence="7" key="2">
    <citation type="submission" date="2018-05" db="EMBL/GenBank/DDBJ databases">
        <title>OpunRS2 (Oryza punctata Reference Sequence Version 2).</title>
        <authorList>
            <person name="Zhang J."/>
            <person name="Kudrna D."/>
            <person name="Lee S."/>
            <person name="Talag J."/>
            <person name="Welchert J."/>
            <person name="Wing R.A."/>
        </authorList>
    </citation>
    <scope>NUCLEOTIDE SEQUENCE [LARGE SCALE GENOMIC DNA]</scope>
</reference>
<dbReference type="GO" id="GO:0005634">
    <property type="term" value="C:nucleus"/>
    <property type="evidence" value="ECO:0007669"/>
    <property type="project" value="UniProtKB-SubCell"/>
</dbReference>
<evidence type="ECO:0000256" key="4">
    <source>
        <dbReference type="SAM" id="MobiDB-lite"/>
    </source>
</evidence>
<accession>A0A0E0JDK7</accession>
<dbReference type="InterPro" id="IPR001005">
    <property type="entry name" value="SANT/Myb"/>
</dbReference>
<keyword evidence="3" id="KW-0539">Nucleus</keyword>
<dbReference type="AlphaFoldDB" id="A0A0E0JDK7"/>
<evidence type="ECO:0000256" key="1">
    <source>
        <dbReference type="ARBA" id="ARBA00004123"/>
    </source>
</evidence>
<feature type="compositionally biased region" description="Basic and acidic residues" evidence="4">
    <location>
        <begin position="91"/>
        <end position="108"/>
    </location>
</feature>
<feature type="domain" description="Myb-like" evidence="5">
    <location>
        <begin position="39"/>
        <end position="89"/>
    </location>
</feature>
<dbReference type="PROSITE" id="PS50090">
    <property type="entry name" value="MYB_LIKE"/>
    <property type="match status" value="1"/>
</dbReference>
<dbReference type="SMART" id="SM00717">
    <property type="entry name" value="SANT"/>
    <property type="match status" value="1"/>
</dbReference>
<dbReference type="HOGENOM" id="CLU_1430206_0_0_1"/>
<feature type="region of interest" description="Disordered" evidence="4">
    <location>
        <begin position="91"/>
        <end position="153"/>
    </location>
</feature>
<protein>
    <submittedName>
        <fullName evidence="7">Uncharacterized protein</fullName>
    </submittedName>
</protein>
<dbReference type="Gramene" id="OPUNC01G01540.1">
    <property type="protein sequence ID" value="OPUNC01G01540.1"/>
    <property type="gene ID" value="OPUNC01G01540"/>
</dbReference>
<dbReference type="Pfam" id="PF00249">
    <property type="entry name" value="Myb_DNA-binding"/>
    <property type="match status" value="1"/>
</dbReference>
<dbReference type="PROSITE" id="PS51294">
    <property type="entry name" value="HTH_MYB"/>
    <property type="match status" value="1"/>
</dbReference>
<evidence type="ECO:0000256" key="2">
    <source>
        <dbReference type="ARBA" id="ARBA00023125"/>
    </source>
</evidence>
<dbReference type="PANTHER" id="PTHR47998:SF73">
    <property type="entry name" value="OS01G0127450 PROTEIN"/>
    <property type="match status" value="1"/>
</dbReference>
<proteinExistence type="predicted"/>
<evidence type="ECO:0000256" key="3">
    <source>
        <dbReference type="ARBA" id="ARBA00023242"/>
    </source>
</evidence>
<dbReference type="CDD" id="cd00167">
    <property type="entry name" value="SANT"/>
    <property type="match status" value="1"/>
</dbReference>
<dbReference type="InterPro" id="IPR015495">
    <property type="entry name" value="Myb_TF_plants"/>
</dbReference>
<evidence type="ECO:0000259" key="6">
    <source>
        <dbReference type="PROSITE" id="PS51294"/>
    </source>
</evidence>
<keyword evidence="2" id="KW-0238">DNA-binding</keyword>
<feature type="compositionally biased region" description="Basic and acidic residues" evidence="4">
    <location>
        <begin position="116"/>
        <end position="127"/>
    </location>
</feature>
<evidence type="ECO:0000313" key="8">
    <source>
        <dbReference type="Proteomes" id="UP000026962"/>
    </source>
</evidence>
<sequence>MCNEVSTRAQLCRAADVSSQPPPRLTSEHLPAGDPPPLSRSRKRRSFSEEEDELLLKLHALLGNRWSLIAGRLPGRTDKEVMNHWNSKLIKRMDSTTDHPPSLHDDEHRRRRRRLRSEAHDERDVARHPGHNSSSSSKDVNGGECTVADDASSCNQDDNRAVAELNLELTLSTPCIYLLLGEKCKDGSMSSQGLI</sequence>
<evidence type="ECO:0000259" key="5">
    <source>
        <dbReference type="PROSITE" id="PS50090"/>
    </source>
</evidence>
<feature type="domain" description="HTH myb-type" evidence="6">
    <location>
        <begin position="39"/>
        <end position="93"/>
    </location>
</feature>
<dbReference type="EnsemblPlants" id="OPUNC01G01540.1">
    <property type="protein sequence ID" value="OPUNC01G01540.1"/>
    <property type="gene ID" value="OPUNC01G01540"/>
</dbReference>
<feature type="region of interest" description="Disordered" evidence="4">
    <location>
        <begin position="1"/>
        <end position="46"/>
    </location>
</feature>
<dbReference type="Proteomes" id="UP000026962">
    <property type="component" value="Chromosome 1"/>
</dbReference>
<dbReference type="GO" id="GO:0006355">
    <property type="term" value="P:regulation of DNA-templated transcription"/>
    <property type="evidence" value="ECO:0007669"/>
    <property type="project" value="TreeGrafter"/>
</dbReference>
<name>A0A0E0JDK7_ORYPU</name>
<keyword evidence="8" id="KW-1185">Reference proteome</keyword>
<dbReference type="PANTHER" id="PTHR47998">
    <property type="entry name" value="TRANSCRIPTION FACTOR MYB51-LIKE ISOFORM X1"/>
    <property type="match status" value="1"/>
</dbReference>
<dbReference type="GO" id="GO:0030154">
    <property type="term" value="P:cell differentiation"/>
    <property type="evidence" value="ECO:0007669"/>
    <property type="project" value="TreeGrafter"/>
</dbReference>
<organism evidence="7">
    <name type="scientific">Oryza punctata</name>
    <name type="common">Red rice</name>
    <dbReference type="NCBI Taxonomy" id="4537"/>
    <lineage>
        <taxon>Eukaryota</taxon>
        <taxon>Viridiplantae</taxon>
        <taxon>Streptophyta</taxon>
        <taxon>Embryophyta</taxon>
        <taxon>Tracheophyta</taxon>
        <taxon>Spermatophyta</taxon>
        <taxon>Magnoliopsida</taxon>
        <taxon>Liliopsida</taxon>
        <taxon>Poales</taxon>
        <taxon>Poaceae</taxon>
        <taxon>BOP clade</taxon>
        <taxon>Oryzoideae</taxon>
        <taxon>Oryzeae</taxon>
        <taxon>Oryzinae</taxon>
        <taxon>Oryza</taxon>
    </lineage>
</organism>
<dbReference type="Gene3D" id="1.10.10.60">
    <property type="entry name" value="Homeodomain-like"/>
    <property type="match status" value="1"/>
</dbReference>
<evidence type="ECO:0000313" key="7">
    <source>
        <dbReference type="EnsemblPlants" id="OPUNC01G01540.1"/>
    </source>
</evidence>
<dbReference type="SUPFAM" id="SSF46689">
    <property type="entry name" value="Homeodomain-like"/>
    <property type="match status" value="1"/>
</dbReference>
<dbReference type="InterPro" id="IPR009057">
    <property type="entry name" value="Homeodomain-like_sf"/>
</dbReference>
<dbReference type="GO" id="GO:0000976">
    <property type="term" value="F:transcription cis-regulatory region binding"/>
    <property type="evidence" value="ECO:0007669"/>
    <property type="project" value="TreeGrafter"/>
</dbReference>
<dbReference type="InterPro" id="IPR017930">
    <property type="entry name" value="Myb_dom"/>
</dbReference>